<dbReference type="CDD" id="cd23763">
    <property type="entry name" value="ASKHA_ATPase_ROK"/>
    <property type="match status" value="1"/>
</dbReference>
<evidence type="ECO:0000313" key="3">
    <source>
        <dbReference type="Proteomes" id="UP001493487"/>
    </source>
</evidence>
<comment type="similarity">
    <text evidence="1">Belongs to the ROK (NagC/XylR) family.</text>
</comment>
<dbReference type="InterPro" id="IPR000600">
    <property type="entry name" value="ROK"/>
</dbReference>
<proteinExistence type="inferred from homology"/>
<name>A0ABV1KUC3_9BACL</name>
<dbReference type="PANTHER" id="PTHR18964:SF149">
    <property type="entry name" value="BIFUNCTIONAL UDP-N-ACETYLGLUCOSAMINE 2-EPIMERASE_N-ACETYLMANNOSAMINE KINASE"/>
    <property type="match status" value="1"/>
</dbReference>
<dbReference type="Proteomes" id="UP001493487">
    <property type="component" value="Unassembled WGS sequence"/>
</dbReference>
<reference evidence="2 3" key="1">
    <citation type="journal article" date="2023" name="Genome Announc.">
        <title>Pan-Genome Analyses of the Genus Cohnella and Proposal of the Novel Species Cohnella silvisoli sp. nov., Isolated from Forest Soil.</title>
        <authorList>
            <person name="Wang C."/>
            <person name="Mao L."/>
            <person name="Bao G."/>
            <person name="Zhu H."/>
        </authorList>
    </citation>
    <scope>NUCLEOTIDE SEQUENCE [LARGE SCALE GENOMIC DNA]</scope>
    <source>
        <strain evidence="2 3">NL03-T5-1</strain>
    </source>
</reference>
<evidence type="ECO:0000256" key="1">
    <source>
        <dbReference type="ARBA" id="ARBA00006479"/>
    </source>
</evidence>
<dbReference type="Gene3D" id="3.30.420.40">
    <property type="match status" value="2"/>
</dbReference>
<dbReference type="EMBL" id="JASKHM010000008">
    <property type="protein sequence ID" value="MEQ4483720.1"/>
    <property type="molecule type" value="Genomic_DNA"/>
</dbReference>
<sequence length="336" mass="35844">MAVNQSNFTAGIDVGGTKTFVCIADSQGTPVLKKKFPTLKGTDPDVFFGWLFTEMHGMLSKEGLQTEELSGIGMGFPGVILNETGILTNAPAFSWPATDIRPIIRKYYDGPVYLDNDVNMAARGEHWKGAAQGKRHVLMITIGTGIGSALIMNGDLYEGADGASGEIGNWVLEASYPSHISRKAGEEFGPFENVTSGTSIGVFARKYFCFGERVSSIMDMAGGRVDRIEPLHVLKAASEGDQSALWIMESPLNHMAMGIANAVSLLNPQLVVLGGGVAGSSSFYVNEVRRRASKLTPLPLHIEQAELGNEAGAFGAIAAVRAKMSSDLDSRGSHSR</sequence>
<dbReference type="InterPro" id="IPR043129">
    <property type="entry name" value="ATPase_NBD"/>
</dbReference>
<dbReference type="PANTHER" id="PTHR18964">
    <property type="entry name" value="ROK (REPRESSOR, ORF, KINASE) FAMILY"/>
    <property type="match status" value="1"/>
</dbReference>
<organism evidence="2 3">
    <name type="scientific">Cohnella silvisoli</name>
    <dbReference type="NCBI Taxonomy" id="2873699"/>
    <lineage>
        <taxon>Bacteria</taxon>
        <taxon>Bacillati</taxon>
        <taxon>Bacillota</taxon>
        <taxon>Bacilli</taxon>
        <taxon>Bacillales</taxon>
        <taxon>Paenibacillaceae</taxon>
        <taxon>Cohnella</taxon>
    </lineage>
</organism>
<dbReference type="RefSeq" id="WP_232186109.1">
    <property type="nucleotide sequence ID" value="NZ_JAIOAP010000007.1"/>
</dbReference>
<comment type="caution">
    <text evidence="2">The sequence shown here is derived from an EMBL/GenBank/DDBJ whole genome shotgun (WGS) entry which is preliminary data.</text>
</comment>
<evidence type="ECO:0000313" key="2">
    <source>
        <dbReference type="EMBL" id="MEQ4483720.1"/>
    </source>
</evidence>
<keyword evidence="3" id="KW-1185">Reference proteome</keyword>
<protein>
    <submittedName>
        <fullName evidence="2">ROK family protein</fullName>
    </submittedName>
</protein>
<accession>A0ABV1KUC3</accession>
<dbReference type="SUPFAM" id="SSF53067">
    <property type="entry name" value="Actin-like ATPase domain"/>
    <property type="match status" value="1"/>
</dbReference>
<dbReference type="Pfam" id="PF00480">
    <property type="entry name" value="ROK"/>
    <property type="match status" value="1"/>
</dbReference>
<gene>
    <name evidence="2" type="ORF">QJS35_15095</name>
</gene>